<dbReference type="Pfam" id="PF09346">
    <property type="entry name" value="SMI1_KNR4"/>
    <property type="match status" value="1"/>
</dbReference>
<evidence type="ECO:0000259" key="2">
    <source>
        <dbReference type="SMART" id="SM00860"/>
    </source>
</evidence>
<dbReference type="Proteomes" id="UP001072034">
    <property type="component" value="Unassembled WGS sequence"/>
</dbReference>
<gene>
    <name evidence="3" type="ORF">OHJ16_11105</name>
</gene>
<protein>
    <submittedName>
        <fullName evidence="3">SMI1/KNR4 family protein</fullName>
    </submittedName>
</protein>
<evidence type="ECO:0000313" key="4">
    <source>
        <dbReference type="Proteomes" id="UP001072034"/>
    </source>
</evidence>
<name>A0ABT4IA18_9ACTO</name>
<evidence type="ECO:0000256" key="1">
    <source>
        <dbReference type="SAM" id="MobiDB-lite"/>
    </source>
</evidence>
<dbReference type="Gene3D" id="3.40.1580.10">
    <property type="entry name" value="SMI1/KNR4-like"/>
    <property type="match status" value="1"/>
</dbReference>
<dbReference type="RefSeq" id="WP_268917955.1">
    <property type="nucleotide sequence ID" value="NZ_CP124548.1"/>
</dbReference>
<reference evidence="3" key="1">
    <citation type="submission" date="2022-10" db="EMBL/GenBank/DDBJ databases">
        <title>Genome sequence of Actinomyces israelii ATCC 10048.</title>
        <authorList>
            <person name="Watt R.M."/>
            <person name="Tong W.M."/>
        </authorList>
    </citation>
    <scope>NUCLEOTIDE SEQUENCE</scope>
    <source>
        <strain evidence="3">ATCC 10048</strain>
    </source>
</reference>
<comment type="caution">
    <text evidence="3">The sequence shown here is derived from an EMBL/GenBank/DDBJ whole genome shotgun (WGS) entry which is preliminary data.</text>
</comment>
<feature type="region of interest" description="Disordered" evidence="1">
    <location>
        <begin position="1"/>
        <end position="27"/>
    </location>
</feature>
<proteinExistence type="predicted"/>
<accession>A0ABT4IA18</accession>
<evidence type="ECO:0000313" key="3">
    <source>
        <dbReference type="EMBL" id="MCZ0858590.1"/>
    </source>
</evidence>
<dbReference type="InterPro" id="IPR037883">
    <property type="entry name" value="Knr4/Smi1-like_sf"/>
</dbReference>
<dbReference type="InterPro" id="IPR018958">
    <property type="entry name" value="Knr4/Smi1-like_dom"/>
</dbReference>
<organism evidence="3 4">
    <name type="scientific">Actinomyces israelii</name>
    <dbReference type="NCBI Taxonomy" id="1659"/>
    <lineage>
        <taxon>Bacteria</taxon>
        <taxon>Bacillati</taxon>
        <taxon>Actinomycetota</taxon>
        <taxon>Actinomycetes</taxon>
        <taxon>Actinomycetales</taxon>
        <taxon>Actinomycetaceae</taxon>
        <taxon>Actinomyces</taxon>
    </lineage>
</organism>
<dbReference type="SMART" id="SM00860">
    <property type="entry name" value="SMI1_KNR4"/>
    <property type="match status" value="1"/>
</dbReference>
<feature type="domain" description="Knr4/Smi1-like" evidence="2">
    <location>
        <begin position="35"/>
        <end position="187"/>
    </location>
</feature>
<dbReference type="SUPFAM" id="SSF160631">
    <property type="entry name" value="SMI1/KNR4-like"/>
    <property type="match status" value="1"/>
</dbReference>
<keyword evidence="4" id="KW-1185">Reference proteome</keyword>
<sequence length="216" mass="23552">MSLDDDLQRVASKIASPPPGGAGHPFRNEVTWRPPLDEGRVAAYEHEWGITLPADYRAFITRVAGSGDQPFYGLCELGAPDTDGDFGGLDDLDPSAPFPYTFARPLVCDPADEGPYWEDLERGEVDRGWIPLCTEGCGMNAILVVAAVDPEVVGTVWYFDLANDCGILPLVHPTTREPLRFLDWLELCLAPQADDEGGPALIELVPAELFPTFPEP</sequence>
<dbReference type="EMBL" id="JAPTMY010000025">
    <property type="protein sequence ID" value="MCZ0858590.1"/>
    <property type="molecule type" value="Genomic_DNA"/>
</dbReference>